<protein>
    <submittedName>
        <fullName evidence="2">Sigma-70 family RNA polymerase sigma factor</fullName>
    </submittedName>
</protein>
<evidence type="ECO:0000313" key="2">
    <source>
        <dbReference type="EMBL" id="USY21578.1"/>
    </source>
</evidence>
<feature type="compositionally biased region" description="Polar residues" evidence="1">
    <location>
        <begin position="380"/>
        <end position="393"/>
    </location>
</feature>
<evidence type="ECO:0000256" key="1">
    <source>
        <dbReference type="SAM" id="MobiDB-lite"/>
    </source>
</evidence>
<feature type="region of interest" description="Disordered" evidence="1">
    <location>
        <begin position="43"/>
        <end position="63"/>
    </location>
</feature>
<feature type="compositionally biased region" description="Acidic residues" evidence="1">
    <location>
        <begin position="405"/>
        <end position="417"/>
    </location>
</feature>
<organism evidence="2 3">
    <name type="scientific">Nocardiopsis exhalans</name>
    <dbReference type="NCBI Taxonomy" id="163604"/>
    <lineage>
        <taxon>Bacteria</taxon>
        <taxon>Bacillati</taxon>
        <taxon>Actinomycetota</taxon>
        <taxon>Actinomycetes</taxon>
        <taxon>Streptosporangiales</taxon>
        <taxon>Nocardiopsidaceae</taxon>
        <taxon>Nocardiopsis</taxon>
    </lineage>
</organism>
<name>A0ABY5DEE0_9ACTN</name>
<feature type="compositionally biased region" description="Basic and acidic residues" evidence="1">
    <location>
        <begin position="296"/>
        <end position="309"/>
    </location>
</feature>
<feature type="compositionally biased region" description="Acidic residues" evidence="1">
    <location>
        <begin position="429"/>
        <end position="438"/>
    </location>
</feature>
<feature type="region of interest" description="Disordered" evidence="1">
    <location>
        <begin position="296"/>
        <end position="315"/>
    </location>
</feature>
<evidence type="ECO:0000313" key="3">
    <source>
        <dbReference type="Proteomes" id="UP001055940"/>
    </source>
</evidence>
<dbReference type="EMBL" id="CP099837">
    <property type="protein sequence ID" value="USY21578.1"/>
    <property type="molecule type" value="Genomic_DNA"/>
</dbReference>
<feature type="region of interest" description="Disordered" evidence="1">
    <location>
        <begin position="176"/>
        <end position="195"/>
    </location>
</feature>
<accession>A0ABY5DEE0</accession>
<sequence length="499" mass="51318">MTRGNETDVPAAEVVEALHDTFAPSLYLYAWSLLGDPERYVEGARETDAAESGSGGPGEDPVTDAVHEALVAGVGLEAKLTDPADRGPWLYALVRSACQRRGFSLTCPYTRLATVPAEVPVARMFSRLPASHRELVELNLRHALSTSAVARVLGLEPRICGELSRSAIRRAAEGMEDLGESDAGSGSEADTPTNTWRTQVQQVSSALALLRPPGPPPGLRARVVHTCTSPEAAGDRTRIAAAMQPLTADGYPIHRSRPPGAPVVETPEEGGTVEMPLPRALPGDRLTTADHPLHEDVHAPLPSPDHDPLDEITGPGRRRWPLPAVSGLATVAVAFGLWWWASAMGGPSTMIDAGPALPGQRPGLSEVEAASTASDGKPGTEQTGTSASGNSLQEGSAATGPPGEEPGDPAEAPEDEGVSAGEERTSEGSNEEAPEQPGDEPVPPRTPEEGGGDPAPGAPEETPETDPGNGGSGGGGGSNGLLGGLLGLLFGSGQSDPGD</sequence>
<feature type="compositionally biased region" description="Gly residues" evidence="1">
    <location>
        <begin position="468"/>
        <end position="486"/>
    </location>
</feature>
<dbReference type="RefSeq" id="WP_254420439.1">
    <property type="nucleotide sequence ID" value="NZ_BAAAJB010000073.1"/>
</dbReference>
<feature type="region of interest" description="Disordered" evidence="1">
    <location>
        <begin position="353"/>
        <end position="499"/>
    </location>
</feature>
<dbReference type="Proteomes" id="UP001055940">
    <property type="component" value="Chromosome"/>
</dbReference>
<gene>
    <name evidence="2" type="ORF">NE857_08230</name>
</gene>
<reference evidence="2" key="1">
    <citation type="submission" date="2022-06" db="EMBL/GenBank/DDBJ databases">
        <authorList>
            <person name="Ping M."/>
        </authorList>
    </citation>
    <scope>NUCLEOTIDE SEQUENCE</scope>
    <source>
        <strain evidence="2">JCM11759T</strain>
    </source>
</reference>
<proteinExistence type="predicted"/>
<keyword evidence="3" id="KW-1185">Reference proteome</keyword>